<dbReference type="EMBL" id="BART01010441">
    <property type="protein sequence ID" value="GAG88849.1"/>
    <property type="molecule type" value="Genomic_DNA"/>
</dbReference>
<evidence type="ECO:0000256" key="1">
    <source>
        <dbReference type="ARBA" id="ARBA00022741"/>
    </source>
</evidence>
<feature type="non-terminal residue" evidence="3">
    <location>
        <position position="43"/>
    </location>
</feature>
<organism evidence="3">
    <name type="scientific">marine sediment metagenome</name>
    <dbReference type="NCBI Taxonomy" id="412755"/>
    <lineage>
        <taxon>unclassified sequences</taxon>
        <taxon>metagenomes</taxon>
        <taxon>ecological metagenomes</taxon>
    </lineage>
</organism>
<dbReference type="Gene3D" id="3.40.50.300">
    <property type="entry name" value="P-loop containing nucleotide triphosphate hydrolases"/>
    <property type="match status" value="1"/>
</dbReference>
<dbReference type="PANTHER" id="PTHR11638:SF18">
    <property type="entry name" value="HEAT SHOCK PROTEIN 104"/>
    <property type="match status" value="1"/>
</dbReference>
<comment type="caution">
    <text evidence="3">The sequence shown here is derived from an EMBL/GenBank/DDBJ whole genome shotgun (WGS) entry which is preliminary data.</text>
</comment>
<dbReference type="GO" id="GO:0016887">
    <property type="term" value="F:ATP hydrolysis activity"/>
    <property type="evidence" value="ECO:0007669"/>
    <property type="project" value="TreeGrafter"/>
</dbReference>
<dbReference type="GO" id="GO:0034605">
    <property type="term" value="P:cellular response to heat"/>
    <property type="evidence" value="ECO:0007669"/>
    <property type="project" value="TreeGrafter"/>
</dbReference>
<name>X1AZT6_9ZZZZ</name>
<evidence type="ECO:0000256" key="2">
    <source>
        <dbReference type="ARBA" id="ARBA00022840"/>
    </source>
</evidence>
<dbReference type="GO" id="GO:0005524">
    <property type="term" value="F:ATP binding"/>
    <property type="evidence" value="ECO:0007669"/>
    <property type="project" value="UniProtKB-KW"/>
</dbReference>
<protein>
    <submittedName>
        <fullName evidence="3">Uncharacterized protein</fullName>
    </submittedName>
</protein>
<accession>X1AZT6</accession>
<reference evidence="3" key="1">
    <citation type="journal article" date="2014" name="Front. Microbiol.">
        <title>High frequency of phylogenetically diverse reductive dehalogenase-homologous genes in deep subseafloor sedimentary metagenomes.</title>
        <authorList>
            <person name="Kawai M."/>
            <person name="Futagami T."/>
            <person name="Toyoda A."/>
            <person name="Takaki Y."/>
            <person name="Nishi S."/>
            <person name="Hori S."/>
            <person name="Arai W."/>
            <person name="Tsubouchi T."/>
            <person name="Morono Y."/>
            <person name="Uchiyama I."/>
            <person name="Ito T."/>
            <person name="Fujiyama A."/>
            <person name="Inagaki F."/>
            <person name="Takami H."/>
        </authorList>
    </citation>
    <scope>NUCLEOTIDE SEQUENCE</scope>
    <source>
        <strain evidence="3">Expedition CK06-06</strain>
    </source>
</reference>
<dbReference type="PROSITE" id="PS00870">
    <property type="entry name" value="CLPAB_1"/>
    <property type="match status" value="1"/>
</dbReference>
<keyword evidence="2" id="KW-0067">ATP-binding</keyword>
<keyword evidence="1" id="KW-0547">Nucleotide-binding</keyword>
<dbReference type="InterPro" id="IPR018368">
    <property type="entry name" value="ClpA/B_CS1"/>
</dbReference>
<dbReference type="InterPro" id="IPR050130">
    <property type="entry name" value="ClpA_ClpB"/>
</dbReference>
<dbReference type="PANTHER" id="PTHR11638">
    <property type="entry name" value="ATP-DEPENDENT CLP PROTEASE"/>
    <property type="match status" value="1"/>
</dbReference>
<evidence type="ECO:0000313" key="3">
    <source>
        <dbReference type="EMBL" id="GAG88849.1"/>
    </source>
</evidence>
<dbReference type="InterPro" id="IPR027417">
    <property type="entry name" value="P-loop_NTPase"/>
</dbReference>
<sequence length="43" mass="4477">MVGAGAAEGAIDASNILKPALARGELQVIGATTAEEYRKYIEK</sequence>
<proteinExistence type="predicted"/>
<dbReference type="AlphaFoldDB" id="X1AZT6"/>
<dbReference type="GO" id="GO:0005737">
    <property type="term" value="C:cytoplasm"/>
    <property type="evidence" value="ECO:0007669"/>
    <property type="project" value="TreeGrafter"/>
</dbReference>
<gene>
    <name evidence="3" type="ORF">S01H4_22697</name>
</gene>